<proteinExistence type="predicted"/>
<gene>
    <name evidence="1" type="ORF">P5673_021045</name>
</gene>
<organism evidence="1 2">
    <name type="scientific">Acropora cervicornis</name>
    <name type="common">Staghorn coral</name>
    <dbReference type="NCBI Taxonomy" id="6130"/>
    <lineage>
        <taxon>Eukaryota</taxon>
        <taxon>Metazoa</taxon>
        <taxon>Cnidaria</taxon>
        <taxon>Anthozoa</taxon>
        <taxon>Hexacorallia</taxon>
        <taxon>Scleractinia</taxon>
        <taxon>Astrocoeniina</taxon>
        <taxon>Acroporidae</taxon>
        <taxon>Acropora</taxon>
    </lineage>
</organism>
<name>A0AAD9V102_ACRCE</name>
<accession>A0AAD9V102</accession>
<evidence type="ECO:0000313" key="2">
    <source>
        <dbReference type="Proteomes" id="UP001249851"/>
    </source>
</evidence>
<dbReference type="EMBL" id="JARQWQ010000053">
    <property type="protein sequence ID" value="KAK2556835.1"/>
    <property type="molecule type" value="Genomic_DNA"/>
</dbReference>
<reference evidence="1" key="1">
    <citation type="journal article" date="2023" name="G3 (Bethesda)">
        <title>Whole genome assembly and annotation of the endangered Caribbean coral Acropora cervicornis.</title>
        <authorList>
            <person name="Selwyn J.D."/>
            <person name="Vollmer S.V."/>
        </authorList>
    </citation>
    <scope>NUCLEOTIDE SEQUENCE</scope>
    <source>
        <strain evidence="1">K2</strain>
    </source>
</reference>
<evidence type="ECO:0000313" key="1">
    <source>
        <dbReference type="EMBL" id="KAK2556835.1"/>
    </source>
</evidence>
<comment type="caution">
    <text evidence="1">The sequence shown here is derived from an EMBL/GenBank/DDBJ whole genome shotgun (WGS) entry which is preliminary data.</text>
</comment>
<reference evidence="1" key="2">
    <citation type="journal article" date="2023" name="Science">
        <title>Genomic signatures of disease resistance in endangered staghorn corals.</title>
        <authorList>
            <person name="Vollmer S.V."/>
            <person name="Selwyn J.D."/>
            <person name="Despard B.A."/>
            <person name="Roesel C.L."/>
        </authorList>
    </citation>
    <scope>NUCLEOTIDE SEQUENCE</scope>
    <source>
        <strain evidence="1">K2</strain>
    </source>
</reference>
<dbReference type="Proteomes" id="UP001249851">
    <property type="component" value="Unassembled WGS sequence"/>
</dbReference>
<sequence>MFRKAIRKQNRFRVSLGFRRNAFENYNKQLNSLAERFLVRLPRDGHPDFYIVPFRDRCHGIRREFTYNFDLHQECKLANKY</sequence>
<protein>
    <submittedName>
        <fullName evidence="1">Uncharacterized protein</fullName>
    </submittedName>
</protein>
<dbReference type="AlphaFoldDB" id="A0AAD9V102"/>
<keyword evidence="2" id="KW-1185">Reference proteome</keyword>